<name>A0A7S3PWB0_9STRA</name>
<protein>
    <submittedName>
        <fullName evidence="1">Uncharacterized protein</fullName>
    </submittedName>
</protein>
<evidence type="ECO:0000313" key="1">
    <source>
        <dbReference type="EMBL" id="CAE0457686.1"/>
    </source>
</evidence>
<accession>A0A7S3PWB0</accession>
<dbReference type="AlphaFoldDB" id="A0A7S3PWB0"/>
<organism evidence="1">
    <name type="scientific">Chaetoceros debilis</name>
    <dbReference type="NCBI Taxonomy" id="122233"/>
    <lineage>
        <taxon>Eukaryota</taxon>
        <taxon>Sar</taxon>
        <taxon>Stramenopiles</taxon>
        <taxon>Ochrophyta</taxon>
        <taxon>Bacillariophyta</taxon>
        <taxon>Coscinodiscophyceae</taxon>
        <taxon>Chaetocerotophycidae</taxon>
        <taxon>Chaetocerotales</taxon>
        <taxon>Chaetocerotaceae</taxon>
        <taxon>Chaetoceros</taxon>
    </lineage>
</organism>
<gene>
    <name evidence="1" type="ORF">CDEB00056_LOCUS2527</name>
</gene>
<dbReference type="EMBL" id="HBIO01003665">
    <property type="protein sequence ID" value="CAE0457686.1"/>
    <property type="molecule type" value="Transcribed_RNA"/>
</dbReference>
<proteinExistence type="predicted"/>
<reference evidence="1" key="1">
    <citation type="submission" date="2021-01" db="EMBL/GenBank/DDBJ databases">
        <authorList>
            <person name="Corre E."/>
            <person name="Pelletier E."/>
            <person name="Niang G."/>
            <person name="Scheremetjew M."/>
            <person name="Finn R."/>
            <person name="Kale V."/>
            <person name="Holt S."/>
            <person name="Cochrane G."/>
            <person name="Meng A."/>
            <person name="Brown T."/>
            <person name="Cohen L."/>
        </authorList>
    </citation>
    <scope>NUCLEOTIDE SEQUENCE</scope>
    <source>
        <strain evidence="1">MM31A-1</strain>
    </source>
</reference>
<sequence length="140" mass="15578">MANMKSSLHLSRCILHNSCTHTALSAIVTPSSRLLTTSTTNAVNRLQFAVEEYRMKNFTYTLPSRCKKEIIHAADVRKDGLIPLDGVMMMIENIGASTLVTRKDIEGIFYELGEESEISSDRESGSTGLIIAKERMLQIL</sequence>